<evidence type="ECO:0000256" key="7">
    <source>
        <dbReference type="RuleBase" id="RU366058"/>
    </source>
</evidence>
<organism evidence="9 10">
    <name type="scientific">Nocardia goodfellowii</name>
    <dbReference type="NCBI Taxonomy" id="882446"/>
    <lineage>
        <taxon>Bacteria</taxon>
        <taxon>Bacillati</taxon>
        <taxon>Actinomycetota</taxon>
        <taxon>Actinomycetes</taxon>
        <taxon>Mycobacteriales</taxon>
        <taxon>Nocardiaceae</taxon>
        <taxon>Nocardia</taxon>
    </lineage>
</organism>
<keyword evidence="10" id="KW-1185">Reference proteome</keyword>
<evidence type="ECO:0000313" key="9">
    <source>
        <dbReference type="EMBL" id="MBP2190882.1"/>
    </source>
</evidence>
<accession>A0ABS4QGQ5</accession>
<comment type="similarity">
    <text evidence="2 7">Belongs to the TVP38/TMEM64 family.</text>
</comment>
<feature type="transmembrane region" description="Helical" evidence="7">
    <location>
        <begin position="211"/>
        <end position="229"/>
    </location>
</feature>
<dbReference type="PANTHER" id="PTHR12677:SF59">
    <property type="entry name" value="GOLGI APPARATUS MEMBRANE PROTEIN TVP38-RELATED"/>
    <property type="match status" value="1"/>
</dbReference>
<comment type="subcellular location">
    <subcellularLocation>
        <location evidence="1 7">Cell membrane</location>
        <topology evidence="1 7">Multi-pass membrane protein</topology>
    </subcellularLocation>
</comment>
<dbReference type="InterPro" id="IPR015414">
    <property type="entry name" value="TMEM64"/>
</dbReference>
<gene>
    <name evidence="9" type="ORF">BJ987_003783</name>
</gene>
<evidence type="ECO:0000256" key="1">
    <source>
        <dbReference type="ARBA" id="ARBA00004651"/>
    </source>
</evidence>
<feature type="transmembrane region" description="Helical" evidence="7">
    <location>
        <begin position="179"/>
        <end position="199"/>
    </location>
</feature>
<evidence type="ECO:0000256" key="5">
    <source>
        <dbReference type="ARBA" id="ARBA00022989"/>
    </source>
</evidence>
<feature type="domain" description="VTT" evidence="8">
    <location>
        <begin position="85"/>
        <end position="200"/>
    </location>
</feature>
<keyword evidence="4 7" id="KW-0812">Transmembrane</keyword>
<reference evidence="9 10" key="1">
    <citation type="submission" date="2021-03" db="EMBL/GenBank/DDBJ databases">
        <title>Sequencing the genomes of 1000 actinobacteria strains.</title>
        <authorList>
            <person name="Klenk H.-P."/>
        </authorList>
    </citation>
    <scope>NUCLEOTIDE SEQUENCE [LARGE SCALE GENOMIC DNA]</scope>
    <source>
        <strain evidence="9 10">DSM 45516</strain>
    </source>
</reference>
<evidence type="ECO:0000313" key="10">
    <source>
        <dbReference type="Proteomes" id="UP001519325"/>
    </source>
</evidence>
<evidence type="ECO:0000256" key="4">
    <source>
        <dbReference type="ARBA" id="ARBA00022692"/>
    </source>
</evidence>
<evidence type="ECO:0000256" key="2">
    <source>
        <dbReference type="ARBA" id="ARBA00008640"/>
    </source>
</evidence>
<feature type="transmembrane region" description="Helical" evidence="7">
    <location>
        <begin position="65"/>
        <end position="85"/>
    </location>
</feature>
<keyword evidence="6 7" id="KW-0472">Membrane</keyword>
<dbReference type="PANTHER" id="PTHR12677">
    <property type="entry name" value="GOLGI APPARATUS MEMBRANE PROTEIN TVP38-RELATED"/>
    <property type="match status" value="1"/>
</dbReference>
<evidence type="ECO:0000256" key="3">
    <source>
        <dbReference type="ARBA" id="ARBA00022475"/>
    </source>
</evidence>
<evidence type="ECO:0000259" key="8">
    <source>
        <dbReference type="Pfam" id="PF09335"/>
    </source>
</evidence>
<keyword evidence="3 7" id="KW-1003">Cell membrane</keyword>
<dbReference type="Pfam" id="PF09335">
    <property type="entry name" value="VTT_dom"/>
    <property type="match status" value="1"/>
</dbReference>
<dbReference type="EMBL" id="JAGGMR010000001">
    <property type="protein sequence ID" value="MBP2190882.1"/>
    <property type="molecule type" value="Genomic_DNA"/>
</dbReference>
<feature type="transmembrane region" description="Helical" evidence="7">
    <location>
        <begin position="97"/>
        <end position="122"/>
    </location>
</feature>
<comment type="caution">
    <text evidence="9">The sequence shown here is derived from an EMBL/GenBank/DDBJ whole genome shotgun (WGS) entry which is preliminary data.</text>
</comment>
<proteinExistence type="inferred from homology"/>
<feature type="transmembrane region" description="Helical" evidence="7">
    <location>
        <begin position="33"/>
        <end position="53"/>
    </location>
</feature>
<dbReference type="Proteomes" id="UP001519325">
    <property type="component" value="Unassembled WGS sequence"/>
</dbReference>
<evidence type="ECO:0000256" key="6">
    <source>
        <dbReference type="ARBA" id="ARBA00023136"/>
    </source>
</evidence>
<protein>
    <recommendedName>
        <fullName evidence="7">TVP38/TMEM64 family membrane protein</fullName>
    </recommendedName>
</protein>
<sequence length="243" mass="25766">MSELIEQADGGHVPQPQRAARTVAMQLLRNPRIIALLALIAALFVAASLVPLPTPLEIQEWAGSFGPWFPLLFCAIYAVATVAPLPRSVFTVSCGVLFGAGLGLVVALVATTAAAAMALLLVRALDRDQVATRLTHPAVRNINQRLARRGWLAVGSLRMIAIAPFSIVNYCCGLSAIRFWPYLIASVLGSLPGTVGTVILADSLTGGTHPAMYVITAVCFAIGILGLIVDARWQPDPPIDEHD</sequence>
<dbReference type="InterPro" id="IPR032816">
    <property type="entry name" value="VTT_dom"/>
</dbReference>
<keyword evidence="5 7" id="KW-1133">Transmembrane helix</keyword>
<feature type="transmembrane region" description="Helical" evidence="7">
    <location>
        <begin position="150"/>
        <end position="172"/>
    </location>
</feature>
<name>A0ABS4QGQ5_9NOCA</name>